<evidence type="ECO:0000256" key="1">
    <source>
        <dbReference type="ARBA" id="ARBA00001933"/>
    </source>
</evidence>
<name>A0A251S6B4_HELAN</name>
<dbReference type="GO" id="GO:0000287">
    <property type="term" value="F:magnesium ion binding"/>
    <property type="evidence" value="ECO:0000318"/>
    <property type="project" value="GO_Central"/>
</dbReference>
<keyword evidence="5" id="KW-0456">Lyase</keyword>
<dbReference type="GO" id="GO:0003941">
    <property type="term" value="F:L-serine ammonia-lyase activity"/>
    <property type="evidence" value="ECO:0000318"/>
    <property type="project" value="GO_Central"/>
</dbReference>
<evidence type="ECO:0000313" key="6">
    <source>
        <dbReference type="EMBL" id="OTF94208.1"/>
    </source>
</evidence>
<keyword evidence="7" id="KW-1185">Reference proteome</keyword>
<accession>A0A251S6B4</accession>
<organism evidence="6 7">
    <name type="scientific">Helianthus annuus</name>
    <name type="common">Common sunflower</name>
    <dbReference type="NCBI Taxonomy" id="4232"/>
    <lineage>
        <taxon>Eukaryota</taxon>
        <taxon>Viridiplantae</taxon>
        <taxon>Streptophyta</taxon>
        <taxon>Embryophyta</taxon>
        <taxon>Tracheophyta</taxon>
        <taxon>Spermatophyta</taxon>
        <taxon>Magnoliopsida</taxon>
        <taxon>eudicotyledons</taxon>
        <taxon>Gunneridae</taxon>
        <taxon>Pentapetalae</taxon>
        <taxon>asterids</taxon>
        <taxon>campanulids</taxon>
        <taxon>Asterales</taxon>
        <taxon>Asteraceae</taxon>
        <taxon>Asteroideae</taxon>
        <taxon>Heliantheae alliance</taxon>
        <taxon>Heliantheae</taxon>
        <taxon>Helianthus</taxon>
    </lineage>
</organism>
<protein>
    <submittedName>
        <fullName evidence="6">Putative tryptophan synthase beta subunit-like PLP-dependent enzyme</fullName>
    </submittedName>
    <submittedName>
        <fullName evidence="5">Serine racemase, Ammonia-lyase</fullName>
        <ecNumber evidence="5">4.3.1.-</ecNumber>
        <ecNumber evidence="5">5.1.1.18</ecNumber>
    </submittedName>
</protein>
<reference evidence="5 7" key="1">
    <citation type="journal article" date="2017" name="Nature">
        <title>The sunflower genome provides insights into oil metabolism, flowering and Asterid evolution.</title>
        <authorList>
            <person name="Badouin H."/>
            <person name="Gouzy J."/>
            <person name="Grassa C.J."/>
            <person name="Murat F."/>
            <person name="Staton S.E."/>
            <person name="Cottret L."/>
            <person name="Lelandais-Briere C."/>
            <person name="Owens G.L."/>
            <person name="Carrere S."/>
            <person name="Mayjonade B."/>
            <person name="Legrand L."/>
            <person name="Gill N."/>
            <person name="Kane N.C."/>
            <person name="Bowers J.E."/>
            <person name="Hubner S."/>
            <person name="Bellec A."/>
            <person name="Berard A."/>
            <person name="Berges H."/>
            <person name="Blanchet N."/>
            <person name="Boniface M.C."/>
            <person name="Brunel D."/>
            <person name="Catrice O."/>
            <person name="Chaidir N."/>
            <person name="Claudel C."/>
            <person name="Donnadieu C."/>
            <person name="Faraut T."/>
            <person name="Fievet G."/>
            <person name="Helmstetter N."/>
            <person name="King M."/>
            <person name="Knapp S.J."/>
            <person name="Lai Z."/>
            <person name="Le Paslier M.C."/>
            <person name="Lippi Y."/>
            <person name="Lorenzon L."/>
            <person name="Mandel J.R."/>
            <person name="Marage G."/>
            <person name="Marchand G."/>
            <person name="Marquand E."/>
            <person name="Bret-Mestries E."/>
            <person name="Morien E."/>
            <person name="Nambeesan S."/>
            <person name="Nguyen T."/>
            <person name="Pegot-Espagnet P."/>
            <person name="Pouilly N."/>
            <person name="Raftis F."/>
            <person name="Sallet E."/>
            <person name="Schiex T."/>
            <person name="Thomas J."/>
            <person name="Vandecasteele C."/>
            <person name="Vares D."/>
            <person name="Vear F."/>
            <person name="Vautrin S."/>
            <person name="Crespi M."/>
            <person name="Mangin B."/>
            <person name="Burke J.M."/>
            <person name="Salse J."/>
            <person name="Munos S."/>
            <person name="Vincourt P."/>
            <person name="Rieseberg L.H."/>
            <person name="Langlade N.B."/>
        </authorList>
    </citation>
    <scope>NUCLEOTIDE SEQUENCE [LARGE SCALE GENOMIC DNA]</scope>
    <source>
        <strain evidence="7">cv. SF193</strain>
        <tissue evidence="5">Leaves</tissue>
    </source>
</reference>
<dbReference type="AlphaFoldDB" id="A0A251S6B4"/>
<dbReference type="InterPro" id="IPR001926">
    <property type="entry name" value="TrpB-like_PALP"/>
</dbReference>
<dbReference type="Gene3D" id="3.40.50.1100">
    <property type="match status" value="2"/>
</dbReference>
<dbReference type="Proteomes" id="UP000215914">
    <property type="component" value="Chromosome 15"/>
</dbReference>
<evidence type="ECO:0000313" key="7">
    <source>
        <dbReference type="Proteomes" id="UP000215914"/>
    </source>
</evidence>
<feature type="domain" description="Tryptophan synthase beta chain-like PALP" evidence="4">
    <location>
        <begin position="50"/>
        <end position="143"/>
    </location>
</feature>
<dbReference type="OrthoDB" id="4418812at2759"/>
<sequence>MEGYKYAADIDSITKAEDVIKSYVHLTPVTSPAVLNSFAGKSLFFKDEKSGNHVAALSLATKIRGIPAYVVVPNKAPICKVENIKRYGGQVIFSEPTMKSREETATKVSLERGAVIIPSSNDARIISGQGTLSLEFLEIIGENNSKSCCSTWFNCNLKYLITISHCFKNLNIVDCDDVINQITYNWPT</sequence>
<keyword evidence="5" id="KW-0413">Isomerase</keyword>
<dbReference type="InParanoid" id="A0A251S6B4"/>
<dbReference type="EMBL" id="MNCJ02000330">
    <property type="protein sequence ID" value="KAF5763282.1"/>
    <property type="molecule type" value="Genomic_DNA"/>
</dbReference>
<dbReference type="STRING" id="4232.A0A251S6B4"/>
<proteinExistence type="inferred from homology"/>
<comment type="similarity">
    <text evidence="2">Belongs to the serine/threonine dehydratase family.</text>
</comment>
<dbReference type="EC" id="4.3.1.-" evidence="5"/>
<gene>
    <name evidence="6" type="ORF">HannXRQ_Chr15g0469591</name>
    <name evidence="5" type="ORF">HanXRQr2_Chr15g0678461</name>
</gene>
<dbReference type="SUPFAM" id="SSF53686">
    <property type="entry name" value="Tryptophan synthase beta subunit-like PLP-dependent enzymes"/>
    <property type="match status" value="1"/>
</dbReference>
<dbReference type="PANTHER" id="PTHR43050:SF1">
    <property type="entry name" value="SERINE RACEMASE"/>
    <property type="match status" value="1"/>
</dbReference>
<dbReference type="GO" id="GO:0005524">
    <property type="term" value="F:ATP binding"/>
    <property type="evidence" value="ECO:0000318"/>
    <property type="project" value="GO_Central"/>
</dbReference>
<dbReference type="Gramene" id="mRNA:HanXRQr2_Chr15g0678461">
    <property type="protein sequence ID" value="mRNA:HanXRQr2_Chr15g0678461"/>
    <property type="gene ID" value="HanXRQr2_Chr15g0678461"/>
</dbReference>
<dbReference type="InterPro" id="IPR036052">
    <property type="entry name" value="TrpB-like_PALP_sf"/>
</dbReference>
<evidence type="ECO:0000259" key="4">
    <source>
        <dbReference type="Pfam" id="PF00291"/>
    </source>
</evidence>
<dbReference type="GO" id="GO:0030378">
    <property type="term" value="F:serine racemase activity"/>
    <property type="evidence" value="ECO:0000318"/>
    <property type="project" value="GO_Central"/>
</dbReference>
<reference evidence="5" key="3">
    <citation type="submission" date="2020-06" db="EMBL/GenBank/DDBJ databases">
        <title>Helianthus annuus Genome sequencing and assembly Release 2.</title>
        <authorList>
            <person name="Gouzy J."/>
            <person name="Langlade N."/>
            <person name="Munos S."/>
        </authorList>
    </citation>
    <scope>NUCLEOTIDE SEQUENCE</scope>
    <source>
        <tissue evidence="5">Leaves</tissue>
    </source>
</reference>
<evidence type="ECO:0000313" key="5">
    <source>
        <dbReference type="EMBL" id="KAF5763282.1"/>
    </source>
</evidence>
<keyword evidence="3" id="KW-0663">Pyridoxal phosphate</keyword>
<comment type="cofactor">
    <cofactor evidence="1">
        <name>pyridoxal 5'-phosphate</name>
        <dbReference type="ChEBI" id="CHEBI:597326"/>
    </cofactor>
</comment>
<dbReference type="GO" id="GO:0070179">
    <property type="term" value="P:D-serine biosynthetic process"/>
    <property type="evidence" value="ECO:0000318"/>
    <property type="project" value="GO_Central"/>
</dbReference>
<dbReference type="EMBL" id="CM007904">
    <property type="protein sequence ID" value="OTF94208.1"/>
    <property type="molecule type" value="Genomic_DNA"/>
</dbReference>
<dbReference type="EC" id="5.1.1.18" evidence="5"/>
<dbReference type="GO" id="GO:0008721">
    <property type="term" value="F:D-serine ammonia-lyase activity"/>
    <property type="evidence" value="ECO:0000318"/>
    <property type="project" value="GO_Central"/>
</dbReference>
<dbReference type="PANTHER" id="PTHR43050">
    <property type="entry name" value="SERINE / THREONINE RACEMASE FAMILY MEMBER"/>
    <property type="match status" value="1"/>
</dbReference>
<evidence type="ECO:0000256" key="3">
    <source>
        <dbReference type="ARBA" id="ARBA00022898"/>
    </source>
</evidence>
<evidence type="ECO:0000256" key="2">
    <source>
        <dbReference type="ARBA" id="ARBA00010869"/>
    </source>
</evidence>
<dbReference type="GO" id="GO:0030170">
    <property type="term" value="F:pyridoxal phosphate binding"/>
    <property type="evidence" value="ECO:0000318"/>
    <property type="project" value="GO_Central"/>
</dbReference>
<dbReference type="Pfam" id="PF00291">
    <property type="entry name" value="PALP"/>
    <property type="match status" value="1"/>
</dbReference>
<reference evidence="6" key="2">
    <citation type="submission" date="2017-02" db="EMBL/GenBank/DDBJ databases">
        <title>Sunflower complete genome.</title>
        <authorList>
            <person name="Langlade N."/>
            <person name="Munos S."/>
        </authorList>
    </citation>
    <scope>NUCLEOTIDE SEQUENCE [LARGE SCALE GENOMIC DNA]</scope>
    <source>
        <tissue evidence="6">Leaves</tissue>
    </source>
</reference>